<dbReference type="KEGG" id="bvg:104906008"/>
<dbReference type="AlphaFoldDB" id="A0A0J8BHA5"/>
<keyword evidence="9 15" id="KW-0472">Membrane</keyword>
<dbReference type="Pfam" id="PF01094">
    <property type="entry name" value="ANF_receptor"/>
    <property type="match status" value="1"/>
</dbReference>
<evidence type="ECO:0000256" key="2">
    <source>
        <dbReference type="ARBA" id="ARBA00008685"/>
    </source>
</evidence>
<dbReference type="EMBL" id="KQ090219">
    <property type="protein sequence ID" value="KMS99388.1"/>
    <property type="molecule type" value="Genomic_DNA"/>
</dbReference>
<dbReference type="Gene3D" id="1.10.287.70">
    <property type="match status" value="1"/>
</dbReference>
<feature type="transmembrane region" description="Helical" evidence="17">
    <location>
        <begin position="639"/>
        <end position="658"/>
    </location>
</feature>
<feature type="signal peptide" evidence="18">
    <location>
        <begin position="1"/>
        <end position="30"/>
    </location>
</feature>
<dbReference type="CDD" id="cd13686">
    <property type="entry name" value="GluR_Plant"/>
    <property type="match status" value="1"/>
</dbReference>
<evidence type="ECO:0000256" key="3">
    <source>
        <dbReference type="ARBA" id="ARBA00011095"/>
    </source>
</evidence>
<evidence type="ECO:0000256" key="11">
    <source>
        <dbReference type="ARBA" id="ARBA00023180"/>
    </source>
</evidence>
<evidence type="ECO:0000256" key="7">
    <source>
        <dbReference type="ARBA" id="ARBA00022989"/>
    </source>
</evidence>
<dbReference type="FunFam" id="1.10.287.70:FF:000037">
    <property type="entry name" value="Glutamate receptor"/>
    <property type="match status" value="1"/>
</dbReference>
<dbReference type="InterPro" id="IPR017103">
    <property type="entry name" value="Iontropic_Glu_rcpt_pln"/>
</dbReference>
<dbReference type="Gene3D" id="3.40.190.10">
    <property type="entry name" value="Periplasmic binding protein-like II"/>
    <property type="match status" value="1"/>
</dbReference>
<dbReference type="eggNOG" id="KOG1052">
    <property type="taxonomic scope" value="Eukaryota"/>
</dbReference>
<reference evidence="20 21" key="1">
    <citation type="journal article" date="2014" name="Nature">
        <title>The genome of the recently domesticated crop plant sugar beet (Beta vulgaris).</title>
        <authorList>
            <person name="Dohm J.C."/>
            <person name="Minoche A.E."/>
            <person name="Holtgrawe D."/>
            <person name="Capella-Gutierrez S."/>
            <person name="Zakrzewski F."/>
            <person name="Tafer H."/>
            <person name="Rupp O."/>
            <person name="Sorensen T.R."/>
            <person name="Stracke R."/>
            <person name="Reinhardt R."/>
            <person name="Goesmann A."/>
            <person name="Kraft T."/>
            <person name="Schulz B."/>
            <person name="Stadler P.F."/>
            <person name="Schmidt T."/>
            <person name="Gabaldon T."/>
            <person name="Lehrach H."/>
            <person name="Weisshaar B."/>
            <person name="Himmelbauer H."/>
        </authorList>
    </citation>
    <scope>NUCLEOTIDE SEQUENCE [LARGE SCALE GENOMIC DNA]</scope>
    <source>
        <tissue evidence="20">Taproot</tissue>
    </source>
</reference>
<dbReference type="InterPro" id="IPR015683">
    <property type="entry name" value="Ionotropic_Glu_rcpt"/>
</dbReference>
<evidence type="ECO:0000256" key="17">
    <source>
        <dbReference type="SAM" id="Phobius"/>
    </source>
</evidence>
<evidence type="ECO:0000256" key="18">
    <source>
        <dbReference type="SAM" id="SignalP"/>
    </source>
</evidence>
<dbReference type="GO" id="GO:0015276">
    <property type="term" value="F:ligand-gated monoatomic ion channel activity"/>
    <property type="evidence" value="ECO:0007669"/>
    <property type="project" value="InterPro"/>
</dbReference>
<keyword evidence="10 15" id="KW-0675">Receptor</keyword>
<evidence type="ECO:0000256" key="10">
    <source>
        <dbReference type="ARBA" id="ARBA00023170"/>
    </source>
</evidence>
<evidence type="ECO:0000259" key="19">
    <source>
        <dbReference type="SMART" id="SM00079"/>
    </source>
</evidence>
<name>A0A0J8BHA5_BETVV</name>
<keyword evidence="4 15" id="KW-0813">Transport</keyword>
<keyword evidence="21" id="KW-1185">Reference proteome</keyword>
<feature type="chain" id="PRO_5005294441" description="Glutamate receptor" evidence="18">
    <location>
        <begin position="31"/>
        <end position="959"/>
    </location>
</feature>
<dbReference type="InterPro" id="IPR019594">
    <property type="entry name" value="Glu/Gly-bd"/>
</dbReference>
<evidence type="ECO:0000256" key="4">
    <source>
        <dbReference type="ARBA" id="ARBA00022448"/>
    </source>
</evidence>
<dbReference type="Gene3D" id="3.40.50.2300">
    <property type="match status" value="3"/>
</dbReference>
<evidence type="ECO:0000256" key="14">
    <source>
        <dbReference type="ARBA" id="ARBA00049638"/>
    </source>
</evidence>
<keyword evidence="13 15" id="KW-0407">Ion channel</keyword>
<feature type="transmembrane region" description="Helical" evidence="17">
    <location>
        <begin position="580"/>
        <end position="600"/>
    </location>
</feature>
<protein>
    <recommendedName>
        <fullName evidence="15">Glutamate receptor</fullName>
    </recommendedName>
</protein>
<comment type="subcellular location">
    <subcellularLocation>
        <location evidence="1">Membrane</location>
        <topology evidence="1">Multi-pass membrane protein</topology>
    </subcellularLocation>
</comment>
<evidence type="ECO:0000313" key="20">
    <source>
        <dbReference type="EMBL" id="KMS99388.1"/>
    </source>
</evidence>
<keyword evidence="8 15" id="KW-0406">Ion transport</keyword>
<organism evidence="20 21">
    <name type="scientific">Beta vulgaris subsp. vulgaris</name>
    <name type="common">Beet</name>
    <dbReference type="NCBI Taxonomy" id="3555"/>
    <lineage>
        <taxon>Eukaryota</taxon>
        <taxon>Viridiplantae</taxon>
        <taxon>Streptophyta</taxon>
        <taxon>Embryophyta</taxon>
        <taxon>Tracheophyta</taxon>
        <taxon>Spermatophyta</taxon>
        <taxon>Magnoliopsida</taxon>
        <taxon>eudicotyledons</taxon>
        <taxon>Gunneridae</taxon>
        <taxon>Pentapetalae</taxon>
        <taxon>Caryophyllales</taxon>
        <taxon>Chenopodiaceae</taxon>
        <taxon>Betoideae</taxon>
        <taxon>Beta</taxon>
    </lineage>
</organism>
<evidence type="ECO:0000256" key="9">
    <source>
        <dbReference type="ARBA" id="ARBA00023136"/>
    </source>
</evidence>
<accession>A0A0J8BHA5</accession>
<dbReference type="OMA" id="RTMFRIF"/>
<gene>
    <name evidence="20" type="ORF">BVRB_2g045120</name>
</gene>
<dbReference type="OrthoDB" id="5984008at2759"/>
<feature type="region of interest" description="Disordered" evidence="16">
    <location>
        <begin position="926"/>
        <end position="959"/>
    </location>
</feature>
<dbReference type="Pfam" id="PF10613">
    <property type="entry name" value="Lig_chan-Glu_bd"/>
    <property type="match status" value="1"/>
</dbReference>
<dbReference type="FunFam" id="3.40.50.2300:FF:000188">
    <property type="entry name" value="Glutamate receptor"/>
    <property type="match status" value="1"/>
</dbReference>
<evidence type="ECO:0000256" key="13">
    <source>
        <dbReference type="ARBA" id="ARBA00023303"/>
    </source>
</evidence>
<feature type="domain" description="Ionotropic glutamate receptor C-terminal" evidence="19">
    <location>
        <begin position="453"/>
        <end position="802"/>
    </location>
</feature>
<dbReference type="SUPFAM" id="SSF53822">
    <property type="entry name" value="Periplasmic binding protein-like I"/>
    <property type="match status" value="1"/>
</dbReference>
<dbReference type="FunFam" id="3.40.190.10:FF:000103">
    <property type="entry name" value="Glutamate receptor"/>
    <property type="match status" value="1"/>
</dbReference>
<evidence type="ECO:0000256" key="15">
    <source>
        <dbReference type="PIRNR" id="PIRNR037090"/>
    </source>
</evidence>
<comment type="subunit">
    <text evidence="3">May form heteromers.</text>
</comment>
<dbReference type="PIRSF" id="PIRSF037090">
    <property type="entry name" value="Iontro_Glu-like_rcpt_pln"/>
    <property type="match status" value="1"/>
</dbReference>
<evidence type="ECO:0000256" key="5">
    <source>
        <dbReference type="ARBA" id="ARBA00022692"/>
    </source>
</evidence>
<proteinExistence type="inferred from homology"/>
<keyword evidence="7 17" id="KW-1133">Transmembrane helix</keyword>
<dbReference type="SMART" id="SM00079">
    <property type="entry name" value="PBPe"/>
    <property type="match status" value="1"/>
</dbReference>
<evidence type="ECO:0000256" key="8">
    <source>
        <dbReference type="ARBA" id="ARBA00023065"/>
    </source>
</evidence>
<dbReference type="InterPro" id="IPR044440">
    <property type="entry name" value="GABAb_receptor_plant_PBP1"/>
</dbReference>
<dbReference type="CDD" id="cd19990">
    <property type="entry name" value="PBP1_GABAb_receptor_plant"/>
    <property type="match status" value="1"/>
</dbReference>
<dbReference type="PANTHER" id="PTHR34836">
    <property type="entry name" value="OS06G0188250 PROTEIN"/>
    <property type="match status" value="1"/>
</dbReference>
<dbReference type="InterPro" id="IPR028082">
    <property type="entry name" value="Peripla_BP_I"/>
</dbReference>
<dbReference type="Proteomes" id="UP000035740">
    <property type="component" value="Unassembled WGS sequence"/>
</dbReference>
<feature type="compositionally biased region" description="Polar residues" evidence="16">
    <location>
        <begin position="926"/>
        <end position="939"/>
    </location>
</feature>
<dbReference type="Gramene" id="KMS99388">
    <property type="protein sequence ID" value="KMS99388"/>
    <property type="gene ID" value="BVRB_2g045120"/>
</dbReference>
<dbReference type="FunFam" id="3.40.190.10:FF:000217">
    <property type="entry name" value="Glutamate receptor"/>
    <property type="match status" value="1"/>
</dbReference>
<comment type="function">
    <text evidence="14">Glutamate-gated receptor that probably acts as a non-selective cation channel. May be involved in light-signal transduction and calcium homeostasis via the regulation of calcium influx into cells.</text>
</comment>
<evidence type="ECO:0000256" key="16">
    <source>
        <dbReference type="SAM" id="MobiDB-lite"/>
    </source>
</evidence>
<dbReference type="Pfam" id="PF00060">
    <property type="entry name" value="Lig_chan"/>
    <property type="match status" value="1"/>
</dbReference>
<dbReference type="InterPro" id="IPR001828">
    <property type="entry name" value="ANF_lig-bd_rcpt"/>
</dbReference>
<dbReference type="InterPro" id="IPR001320">
    <property type="entry name" value="Iontro_rcpt_C"/>
</dbReference>
<keyword evidence="6 18" id="KW-0732">Signal</keyword>
<dbReference type="GO" id="GO:0016020">
    <property type="term" value="C:membrane"/>
    <property type="evidence" value="ECO:0007669"/>
    <property type="project" value="UniProtKB-SubCell"/>
</dbReference>
<comment type="function">
    <text evidence="15">Glutamate-gated receptor that probably acts as non-selective cation channel.</text>
</comment>
<dbReference type="SUPFAM" id="SSF53850">
    <property type="entry name" value="Periplasmic binding protein-like II"/>
    <property type="match status" value="1"/>
</dbReference>
<keyword evidence="12 15" id="KW-1071">Ligand-gated ion channel</keyword>
<keyword evidence="11" id="KW-0325">Glycoprotein</keyword>
<comment type="similarity">
    <text evidence="2 15">Belongs to the glutamate-gated ion channel (TC 1.A.10.1) family.</text>
</comment>
<keyword evidence="5 17" id="KW-0812">Transmembrane</keyword>
<evidence type="ECO:0000256" key="1">
    <source>
        <dbReference type="ARBA" id="ARBA00004141"/>
    </source>
</evidence>
<evidence type="ECO:0000256" key="12">
    <source>
        <dbReference type="ARBA" id="ARBA00023286"/>
    </source>
</evidence>
<evidence type="ECO:0000313" key="21">
    <source>
        <dbReference type="Proteomes" id="UP000035740"/>
    </source>
</evidence>
<dbReference type="PANTHER" id="PTHR34836:SF9">
    <property type="entry name" value="RECEPTOR LIGAND BINDING REGION DOMAIN-CONTAINING PROTEIN"/>
    <property type="match status" value="1"/>
</dbReference>
<sequence>MKTSMLKGLPMWLIFLFCAFCCSVITKVAGQKTLENKTVAVNIGVIYEQGNNMRKMELNCIKLALSEFYKSNKQYHTRIVLNTRVYPKGSVAGATSAALYLLKYAEVKAIMGPIKSMEAEFVIQLGEEAQVPILSYSATSPFLSSVQSSYFIRTVPNILPEAKAISAIVHTFGWREIVPIYVDNNYGTGLIPYLTYALQQIGAHIPYHGVIPSFATHDQIREQLVKLKSMSTSVFVVHMSSDLASRLFLRANELEMMEEGFVWITTTGISNELRSLDSSVLESMQGVIGLKTYVPQTDNLRDFDSRWDKKFHDMKLSITGLWAYDAACALARAVEAVGNLNFGFQKKDMFANFTDLNTLGVSSVGPKLLPAMLNTSFSGLSGQFSLPDRQLNSSTYRIINVIGSGSRDIGFWSPKEKLVRSLNSSNHNLRAVIWPGETTLAPKGWVKLVGRKKLRVGVPFKPVYKELLNVTLDKTTRNLTVTGFCIHVFDTVMDKLGYSRLYEYHLIPGRDGRPSDSYDYSVHQVFLQNFDTVVGDITITANRSKYVDFTLPYTESGVTMVVPIRNERQNAWVFLKPLTWDLWVASLSAFIIIAFSIWVLEHRVNNEFRGPPSQQAGTSLFYSFSMLVFAQRENVLSNLSRFVVVIWVFVVFVLTQSYTASLTSMLTVQRLKPSITDVHELIIKEAYVGFQEGSFVQGLLIQKGFHESRLVSYNTSENLDDLLSKGNSNGGIAAVFDEIPYMKLFLAKYSTKYIMVQPLYKAEGFGFAFPKGSSLAPDVSREILDLVESDNMLAMEKAWGMPLYNVSDEGNKVAASSSLSLDNFWGLFMIAGVASGMSLLIYEATFLYEHKRIWLDSSASIRSKARDLAEAFLQRDMASHTFRNNEVQIARNVKIDESIHSVDNTDSPPRPSTLTDHTEEDLVLSAGTTPSSDHVSQPLASAATAEISHPSDYQNDHSI</sequence>
<evidence type="ECO:0000256" key="6">
    <source>
        <dbReference type="ARBA" id="ARBA00022729"/>
    </source>
</evidence>